<keyword evidence="2" id="KW-1185">Reference proteome</keyword>
<evidence type="ECO:0000313" key="1">
    <source>
        <dbReference type="EMBL" id="OLL27105.1"/>
    </source>
</evidence>
<evidence type="ECO:0000313" key="2">
    <source>
        <dbReference type="Proteomes" id="UP000186594"/>
    </source>
</evidence>
<comment type="caution">
    <text evidence="1">The sequence shown here is derived from an EMBL/GenBank/DDBJ whole genome shotgun (WGS) entry which is preliminary data.</text>
</comment>
<protein>
    <submittedName>
        <fullName evidence="1">Uncharacterized protein</fullName>
    </submittedName>
</protein>
<dbReference type="Proteomes" id="UP000186594">
    <property type="component" value="Unassembled WGS sequence"/>
</dbReference>
<reference evidence="1 2" key="1">
    <citation type="submission" date="2016-04" db="EMBL/GenBank/DDBJ databases">
        <title>Evolutionary innovation and constraint leading to complex multicellularity in the Ascomycota.</title>
        <authorList>
            <person name="Cisse O."/>
            <person name="Nguyen A."/>
            <person name="Hewitt D.A."/>
            <person name="Jedd G."/>
            <person name="Stajich J.E."/>
        </authorList>
    </citation>
    <scope>NUCLEOTIDE SEQUENCE [LARGE SCALE GENOMIC DNA]</scope>
    <source>
        <strain evidence="1 2">DAH-3</strain>
    </source>
</reference>
<organism evidence="1 2">
    <name type="scientific">Neolecta irregularis (strain DAH-3)</name>
    <dbReference type="NCBI Taxonomy" id="1198029"/>
    <lineage>
        <taxon>Eukaryota</taxon>
        <taxon>Fungi</taxon>
        <taxon>Dikarya</taxon>
        <taxon>Ascomycota</taxon>
        <taxon>Taphrinomycotina</taxon>
        <taxon>Neolectales</taxon>
        <taxon>Neolectaceae</taxon>
        <taxon>Neolecta</taxon>
    </lineage>
</organism>
<name>A0A1U7LWP8_NEOID</name>
<gene>
    <name evidence="1" type="ORF">NEOLI_003090</name>
</gene>
<accession>A0A1U7LWP8</accession>
<dbReference type="AlphaFoldDB" id="A0A1U7LWP8"/>
<dbReference type="EMBL" id="LXFE01000120">
    <property type="protein sequence ID" value="OLL27105.1"/>
    <property type="molecule type" value="Genomic_DNA"/>
</dbReference>
<proteinExistence type="predicted"/>
<sequence>MPLIGEIADNCDIIRTVTESTSAFDSVQGHTKNQFGPKDTLTEWIERTTQECANDLSQSLRNLGK</sequence>